<feature type="signal peptide" evidence="1">
    <location>
        <begin position="1"/>
        <end position="24"/>
    </location>
</feature>
<evidence type="ECO:0000313" key="2">
    <source>
        <dbReference type="EMBL" id="NGY04915.1"/>
    </source>
</evidence>
<dbReference type="Pfam" id="PF09694">
    <property type="entry name" value="Gcw_chp"/>
    <property type="match status" value="1"/>
</dbReference>
<dbReference type="NCBIfam" id="TIGR02001">
    <property type="entry name" value="gcw_chp"/>
    <property type="match status" value="1"/>
</dbReference>
<dbReference type="RefSeq" id="WP_166255233.1">
    <property type="nucleotide sequence ID" value="NZ_JAAMOW010000004.1"/>
</dbReference>
<accession>A0A6M2BRN7</accession>
<evidence type="ECO:0000256" key="1">
    <source>
        <dbReference type="SAM" id="SignalP"/>
    </source>
</evidence>
<gene>
    <name evidence="2" type="ORF">G7Y85_09065</name>
</gene>
<organism evidence="2 3">
    <name type="scientific">Solimonas terrae</name>
    <dbReference type="NCBI Taxonomy" id="1396819"/>
    <lineage>
        <taxon>Bacteria</taxon>
        <taxon>Pseudomonadati</taxon>
        <taxon>Pseudomonadota</taxon>
        <taxon>Gammaproteobacteria</taxon>
        <taxon>Nevskiales</taxon>
        <taxon>Nevskiaceae</taxon>
        <taxon>Solimonas</taxon>
    </lineage>
</organism>
<reference evidence="2 3" key="1">
    <citation type="journal article" date="2014" name="Int. J. Syst. Evol. Microbiol.">
        <title>Solimonas terrae sp. nov., isolated from soil.</title>
        <authorList>
            <person name="Kim S.J."/>
            <person name="Moon J.Y."/>
            <person name="Weon H.Y."/>
            <person name="Ahn J.H."/>
            <person name="Chen W.M."/>
            <person name="Kwon S.W."/>
        </authorList>
    </citation>
    <scope>NUCLEOTIDE SEQUENCE [LARGE SCALE GENOMIC DNA]</scope>
    <source>
        <strain evidence="2 3">KIS83-12</strain>
    </source>
</reference>
<proteinExistence type="predicted"/>
<dbReference type="Proteomes" id="UP000472676">
    <property type="component" value="Unassembled WGS sequence"/>
</dbReference>
<dbReference type="InterPro" id="IPR010239">
    <property type="entry name" value="CHP02001"/>
</dbReference>
<dbReference type="AlphaFoldDB" id="A0A6M2BRN7"/>
<comment type="caution">
    <text evidence="2">The sequence shown here is derived from an EMBL/GenBank/DDBJ whole genome shotgun (WGS) entry which is preliminary data.</text>
</comment>
<evidence type="ECO:0008006" key="4">
    <source>
        <dbReference type="Google" id="ProtNLM"/>
    </source>
</evidence>
<feature type="chain" id="PRO_5027028903" description="Histidine kinase" evidence="1">
    <location>
        <begin position="25"/>
        <end position="252"/>
    </location>
</feature>
<keyword evidence="1" id="KW-0732">Signal</keyword>
<evidence type="ECO:0000313" key="3">
    <source>
        <dbReference type="Proteomes" id="UP000472676"/>
    </source>
</evidence>
<keyword evidence="3" id="KW-1185">Reference proteome</keyword>
<protein>
    <recommendedName>
        <fullName evidence="4">Histidine kinase</fullName>
    </recommendedName>
</protein>
<name>A0A6M2BRN7_9GAMM</name>
<dbReference type="EMBL" id="JAAMOW010000004">
    <property type="protein sequence ID" value="NGY04915.1"/>
    <property type="molecule type" value="Genomic_DNA"/>
</dbReference>
<sequence length="252" mass="26424">MEFKRSVLGAVLVGAAAFSGSAMAGVTGNVGAVSEYMFRGVGQGASGGEAAIQGGIDYSHDSGFYAGLWGSNISWAGAGHAETDVYGGYSTKLGDLGLDVGLIYYYYAEYKESPALPKSPDTLEGYVKLSYGPIGLQYYYSPRYFGLTEDGTSSGSNLKNSYIALTGAFPISDSLSFNVSVGDTLSSSEAWATKSDGTLKKSYIDYNLGLSKSIDDSLSASFSIIGTNLKVGPDAVTDKPKFVIGLKKTFDI</sequence>